<keyword evidence="2" id="KW-1185">Reference proteome</keyword>
<proteinExistence type="predicted"/>
<dbReference type="AlphaFoldDB" id="A0A133UU96"/>
<comment type="caution">
    <text evidence="1">The sequence shown here is derived from an EMBL/GenBank/DDBJ whole genome shotgun (WGS) entry which is preliminary data.</text>
</comment>
<gene>
    <name evidence="1" type="ORF">AKJ37_02495</name>
</gene>
<dbReference type="EMBL" id="LHXR01000022">
    <property type="protein sequence ID" value="KXA97700.1"/>
    <property type="molecule type" value="Genomic_DNA"/>
</dbReference>
<dbReference type="Proteomes" id="UP000070463">
    <property type="component" value="Unassembled WGS sequence"/>
</dbReference>
<accession>A0A133UU96</accession>
<organism evidence="1 2">
    <name type="scientific">candidate division MSBL1 archaeon SCGC-AAA259I09</name>
    <dbReference type="NCBI Taxonomy" id="1698267"/>
    <lineage>
        <taxon>Archaea</taxon>
        <taxon>Methanobacteriati</taxon>
        <taxon>Methanobacteriota</taxon>
        <taxon>candidate division MSBL1</taxon>
    </lineage>
</organism>
<reference evidence="1 2" key="1">
    <citation type="journal article" date="2016" name="Sci. Rep.">
        <title>Metabolic traits of an uncultured archaeal lineage -MSBL1- from brine pools of the Red Sea.</title>
        <authorList>
            <person name="Mwirichia R."/>
            <person name="Alam I."/>
            <person name="Rashid M."/>
            <person name="Vinu M."/>
            <person name="Ba-Alawi W."/>
            <person name="Anthony Kamau A."/>
            <person name="Kamanda Ngugi D."/>
            <person name="Goker M."/>
            <person name="Klenk H.P."/>
            <person name="Bajic V."/>
            <person name="Stingl U."/>
        </authorList>
    </citation>
    <scope>NUCLEOTIDE SEQUENCE [LARGE SCALE GENOMIC DNA]</scope>
    <source>
        <strain evidence="1">SCGC-AAA259I09</strain>
    </source>
</reference>
<sequence length="73" mass="8434">MKIKSDLFYLLEAESDKFAFDDEESAVDKIQEMAEKGRPDFENVVLFKVDISGEEWSVNQIPWSKIATKLFEG</sequence>
<protein>
    <submittedName>
        <fullName evidence="1">Uncharacterized protein</fullName>
    </submittedName>
</protein>
<evidence type="ECO:0000313" key="1">
    <source>
        <dbReference type="EMBL" id="KXA97700.1"/>
    </source>
</evidence>
<evidence type="ECO:0000313" key="2">
    <source>
        <dbReference type="Proteomes" id="UP000070463"/>
    </source>
</evidence>
<name>A0A133UU96_9EURY</name>